<dbReference type="SUPFAM" id="SSF55154">
    <property type="entry name" value="CYTH-like phosphatases"/>
    <property type="match status" value="1"/>
</dbReference>
<protein>
    <submittedName>
        <fullName evidence="2">CLUMA_CG004691, isoform A</fullName>
    </submittedName>
</protein>
<dbReference type="InterPro" id="IPR023577">
    <property type="entry name" value="CYTH_domain"/>
</dbReference>
<dbReference type="SMART" id="SM01118">
    <property type="entry name" value="CYTH"/>
    <property type="match status" value="1"/>
</dbReference>
<proteinExistence type="predicted"/>
<gene>
    <name evidence="2" type="primary">putative GK25238</name>
    <name evidence="2" type="ORF">CLUMA_CG004691</name>
</gene>
<reference evidence="2 3" key="1">
    <citation type="submission" date="2015-04" db="EMBL/GenBank/DDBJ databases">
        <authorList>
            <person name="Syromyatnikov M.Y."/>
            <person name="Popov V.N."/>
        </authorList>
    </citation>
    <scope>NUCLEOTIDE SEQUENCE [LARGE SCALE GENOMIC DNA]</scope>
</reference>
<dbReference type="Gene3D" id="2.40.320.10">
    <property type="entry name" value="Hypothetical Protein Pfu-838710-001"/>
    <property type="match status" value="1"/>
</dbReference>
<dbReference type="Pfam" id="PF01928">
    <property type="entry name" value="CYTH"/>
    <property type="match status" value="1"/>
</dbReference>
<dbReference type="EMBL" id="CVRI01000020">
    <property type="protein sequence ID" value="CRK91003.1"/>
    <property type="molecule type" value="Genomic_DNA"/>
</dbReference>
<accession>A0A1J1HSN8</accession>
<dbReference type="PANTHER" id="PTHR21028">
    <property type="entry name" value="SI:CH211-156B7.4"/>
    <property type="match status" value="1"/>
</dbReference>
<dbReference type="OrthoDB" id="6159137at2759"/>
<dbReference type="PROSITE" id="PS51707">
    <property type="entry name" value="CYTH"/>
    <property type="match status" value="1"/>
</dbReference>
<dbReference type="STRING" id="568069.A0A1J1HSN8"/>
<evidence type="ECO:0000313" key="3">
    <source>
        <dbReference type="Proteomes" id="UP000183832"/>
    </source>
</evidence>
<feature type="domain" description="CYTH" evidence="1">
    <location>
        <begin position="5"/>
        <end position="179"/>
    </location>
</feature>
<evidence type="ECO:0000259" key="1">
    <source>
        <dbReference type="PROSITE" id="PS51707"/>
    </source>
</evidence>
<sequence>MSECKRNIEIKAKLKDEKEFNEKIKIAQEITGQSSGEVIVQHDVFFKVPNGRLKLRYERDIAMLVQYSRDDVSGPKLSKFNVLNVSDGPLMEQMLDDSIGTLGVLDKTRHLFIHNGKTRIHLDVVKNNDSNYYGMEFEVVMNPEENLDVGNKIAEELMDKFQLSKSQLLEGSYFEILSKSSS</sequence>
<dbReference type="InterPro" id="IPR008173">
    <property type="entry name" value="Adenylyl_cyclase_CyaB"/>
</dbReference>
<dbReference type="CDD" id="cd07890">
    <property type="entry name" value="CYTH-like_AC_IV-like"/>
    <property type="match status" value="1"/>
</dbReference>
<organism evidence="2 3">
    <name type="scientific">Clunio marinus</name>
    <dbReference type="NCBI Taxonomy" id="568069"/>
    <lineage>
        <taxon>Eukaryota</taxon>
        <taxon>Metazoa</taxon>
        <taxon>Ecdysozoa</taxon>
        <taxon>Arthropoda</taxon>
        <taxon>Hexapoda</taxon>
        <taxon>Insecta</taxon>
        <taxon>Pterygota</taxon>
        <taxon>Neoptera</taxon>
        <taxon>Endopterygota</taxon>
        <taxon>Diptera</taxon>
        <taxon>Nematocera</taxon>
        <taxon>Chironomoidea</taxon>
        <taxon>Chironomidae</taxon>
        <taxon>Clunio</taxon>
    </lineage>
</organism>
<keyword evidence="3" id="KW-1185">Reference proteome</keyword>
<name>A0A1J1HSN8_9DIPT</name>
<dbReference type="AlphaFoldDB" id="A0A1J1HSN8"/>
<dbReference type="InterPro" id="IPR033469">
    <property type="entry name" value="CYTH-like_dom_sf"/>
</dbReference>
<dbReference type="PANTHER" id="PTHR21028:SF2">
    <property type="entry name" value="CYTH DOMAIN-CONTAINING PROTEIN"/>
    <property type="match status" value="1"/>
</dbReference>
<dbReference type="Proteomes" id="UP000183832">
    <property type="component" value="Unassembled WGS sequence"/>
</dbReference>
<evidence type="ECO:0000313" key="2">
    <source>
        <dbReference type="EMBL" id="CRK91003.1"/>
    </source>
</evidence>
<dbReference type="GO" id="GO:0016462">
    <property type="term" value="F:pyrophosphatase activity"/>
    <property type="evidence" value="ECO:0007669"/>
    <property type="project" value="UniProtKB-ARBA"/>
</dbReference>